<organism evidence="1 2">
    <name type="scientific">Strongyloides papillosus</name>
    <name type="common">Intestinal threadworm</name>
    <dbReference type="NCBI Taxonomy" id="174720"/>
    <lineage>
        <taxon>Eukaryota</taxon>
        <taxon>Metazoa</taxon>
        <taxon>Ecdysozoa</taxon>
        <taxon>Nematoda</taxon>
        <taxon>Chromadorea</taxon>
        <taxon>Rhabditida</taxon>
        <taxon>Tylenchina</taxon>
        <taxon>Panagrolaimomorpha</taxon>
        <taxon>Strongyloidoidea</taxon>
        <taxon>Strongyloididae</taxon>
        <taxon>Strongyloides</taxon>
    </lineage>
</organism>
<reference evidence="2" key="1">
    <citation type="submission" date="2017-02" db="UniProtKB">
        <authorList>
            <consortium name="WormBaseParasite"/>
        </authorList>
    </citation>
    <scope>IDENTIFICATION</scope>
</reference>
<dbReference type="AlphaFoldDB" id="A0A0N5BVI9"/>
<keyword evidence="1" id="KW-1185">Reference proteome</keyword>
<evidence type="ECO:0000313" key="1">
    <source>
        <dbReference type="Proteomes" id="UP000046392"/>
    </source>
</evidence>
<accession>A0A0N5BVI9</accession>
<name>A0A0N5BVI9_STREA</name>
<proteinExistence type="predicted"/>
<dbReference type="Proteomes" id="UP000046392">
    <property type="component" value="Unplaced"/>
</dbReference>
<dbReference type="WBParaSite" id="SPAL_0000984600.1">
    <property type="protein sequence ID" value="SPAL_0000984600.1"/>
    <property type="gene ID" value="SPAL_0000984600"/>
</dbReference>
<sequence>MVFRLLSQASVNKTCLGFVCSTIFSILAKKFQFDFDCLDKKQREFRNIELLPSSRDETMPKLKDRVILIIEEQIYPSSVVTMGYNIGHTCRIVFYLNTHGNELLIPCMRKTMHKVTGYMTFAKPYCDENEFCYETDVTIDIPYEDNDDISCADFI</sequence>
<evidence type="ECO:0000313" key="2">
    <source>
        <dbReference type="WBParaSite" id="SPAL_0000984600.1"/>
    </source>
</evidence>
<protein>
    <submittedName>
        <fullName evidence="2">DUF19 domain-containing protein</fullName>
    </submittedName>
</protein>